<dbReference type="Proteomes" id="UP000443843">
    <property type="component" value="Unassembled WGS sequence"/>
</dbReference>
<dbReference type="GO" id="GO:0016757">
    <property type="term" value="F:glycosyltransferase activity"/>
    <property type="evidence" value="ECO:0007669"/>
    <property type="project" value="InterPro"/>
</dbReference>
<dbReference type="InterPro" id="IPR001296">
    <property type="entry name" value="Glyco_trans_1"/>
</dbReference>
<dbReference type="SUPFAM" id="SSF53756">
    <property type="entry name" value="UDP-Glycosyltransferase/glycogen phosphorylase"/>
    <property type="match status" value="1"/>
</dbReference>
<keyword evidence="3" id="KW-1185">Reference proteome</keyword>
<dbReference type="AlphaFoldDB" id="A0A844WDE2"/>
<dbReference type="Gene3D" id="3.40.50.2000">
    <property type="entry name" value="Glycogen Phosphorylase B"/>
    <property type="match status" value="1"/>
</dbReference>
<sequence length="421" mass="46123">MPGAGTRPAITRSEPPARLLDVTRLASRAGRGLTGVDRVERAYLQHLLACPGPLFGLARTVTGFALLDRDGMAALLDRVDGRQDWGAADLVARMARRLTPMRQRADADLRRLAAARSSRIGLKWLLRRRLPERTAYINVGHSNLTPRVIRGLRALPGATIAVMIHDTIPLDFPDFQRAGTVERFRALLALVGRHADLILANSQQTERDTRRWLTAMGLKARYQTALLGVDMPAPDPDALPDGLGIARPYFVCLGTIEPRKNHALLLDAWEEMARTMPPDALPLLVVAGSRGWRNEAVFDRLDRMANDPKSGIREVAGLSDRAVAALLSGAAGLLQPSFAEGYGLPCAEAAALQIPVICSDLPVYREMLGDIPVYLSPSDSYSWIKNIKQLTQAHGNTPRGRSQATDLPTWTSHFKVVLRVT</sequence>
<comment type="caution">
    <text evidence="2">The sequence shown here is derived from an EMBL/GenBank/DDBJ whole genome shotgun (WGS) entry which is preliminary data.</text>
</comment>
<protein>
    <submittedName>
        <fullName evidence="2">Glycosyltransferase</fullName>
    </submittedName>
</protein>
<evidence type="ECO:0000313" key="2">
    <source>
        <dbReference type="EMBL" id="MWB76819.1"/>
    </source>
</evidence>
<proteinExistence type="predicted"/>
<dbReference type="EMBL" id="WNXQ01000001">
    <property type="protein sequence ID" value="MWB76819.1"/>
    <property type="molecule type" value="Genomic_DNA"/>
</dbReference>
<organism evidence="2 3">
    <name type="scientific">Pseudooceanicola pacificus</name>
    <dbReference type="NCBI Taxonomy" id="2676438"/>
    <lineage>
        <taxon>Bacteria</taxon>
        <taxon>Pseudomonadati</taxon>
        <taxon>Pseudomonadota</taxon>
        <taxon>Alphaproteobacteria</taxon>
        <taxon>Rhodobacterales</taxon>
        <taxon>Paracoccaceae</taxon>
        <taxon>Pseudooceanicola</taxon>
    </lineage>
</organism>
<evidence type="ECO:0000313" key="3">
    <source>
        <dbReference type="Proteomes" id="UP000443843"/>
    </source>
</evidence>
<keyword evidence="2" id="KW-0808">Transferase</keyword>
<dbReference type="Pfam" id="PF00534">
    <property type="entry name" value="Glycos_transf_1"/>
    <property type="match status" value="1"/>
</dbReference>
<dbReference type="PANTHER" id="PTHR46401">
    <property type="entry name" value="GLYCOSYLTRANSFERASE WBBK-RELATED"/>
    <property type="match status" value="1"/>
</dbReference>
<accession>A0A844WDE2</accession>
<feature type="domain" description="Glycosyl transferase family 1" evidence="1">
    <location>
        <begin position="247"/>
        <end position="370"/>
    </location>
</feature>
<reference evidence="2 3" key="1">
    <citation type="submission" date="2019-11" db="EMBL/GenBank/DDBJ databases">
        <title>Pseudooceanicola pacifica sp. nov., isolated from deep-sea sediment of the Pacific Ocean.</title>
        <authorList>
            <person name="Lyu L."/>
        </authorList>
    </citation>
    <scope>NUCLEOTIDE SEQUENCE [LARGE SCALE GENOMIC DNA]</scope>
    <source>
        <strain evidence="2 3">216_PA32_1</strain>
    </source>
</reference>
<name>A0A844WDE2_9RHOB</name>
<gene>
    <name evidence="2" type="ORF">GLS40_02135</name>
</gene>
<evidence type="ECO:0000259" key="1">
    <source>
        <dbReference type="Pfam" id="PF00534"/>
    </source>
</evidence>
<dbReference type="CDD" id="cd03809">
    <property type="entry name" value="GT4_MtfB-like"/>
    <property type="match status" value="1"/>
</dbReference>
<dbReference type="PANTHER" id="PTHR46401:SF8">
    <property type="entry name" value="BLL6006 PROTEIN"/>
    <property type="match status" value="1"/>
</dbReference>